<evidence type="ECO:0000256" key="1">
    <source>
        <dbReference type="SAM" id="MobiDB-lite"/>
    </source>
</evidence>
<proteinExistence type="predicted"/>
<keyword evidence="2" id="KW-0812">Transmembrane</keyword>
<dbReference type="InterPro" id="IPR014195">
    <property type="entry name" value="Spore_III_AG"/>
</dbReference>
<dbReference type="AlphaFoldDB" id="A0A8I0ADL5"/>
<feature type="transmembrane region" description="Helical" evidence="2">
    <location>
        <begin position="20"/>
        <end position="39"/>
    </location>
</feature>
<keyword evidence="2" id="KW-1133">Transmembrane helix</keyword>
<reference evidence="3" key="1">
    <citation type="submission" date="2020-08" db="EMBL/GenBank/DDBJ databases">
        <title>Genome public.</title>
        <authorList>
            <person name="Liu C."/>
            <person name="Sun Q."/>
        </authorList>
    </citation>
    <scope>NUCLEOTIDE SEQUENCE</scope>
    <source>
        <strain evidence="3">NSJ-42</strain>
    </source>
</reference>
<name>A0A8I0ADL5_9CLOT</name>
<protein>
    <submittedName>
        <fullName evidence="3">Stage III sporulation protein AG</fullName>
    </submittedName>
</protein>
<accession>A0A8I0ADL5</accession>
<dbReference type="RefSeq" id="WP_022212611.1">
    <property type="nucleotide sequence ID" value="NZ_JACOOQ010000010.1"/>
</dbReference>
<evidence type="ECO:0000313" key="4">
    <source>
        <dbReference type="Proteomes" id="UP000662088"/>
    </source>
</evidence>
<dbReference type="Proteomes" id="UP000662088">
    <property type="component" value="Unassembled WGS sequence"/>
</dbReference>
<dbReference type="EMBL" id="JACOOQ010000010">
    <property type="protein sequence ID" value="MBC5640177.1"/>
    <property type="molecule type" value="Genomic_DNA"/>
</dbReference>
<gene>
    <name evidence="3" type="primary">spoIIIAG</name>
    <name evidence="3" type="ORF">H8R92_06980</name>
</gene>
<comment type="caution">
    <text evidence="3">The sequence shown here is derived from an EMBL/GenBank/DDBJ whole genome shotgun (WGS) entry which is preliminary data.</text>
</comment>
<feature type="region of interest" description="Disordered" evidence="1">
    <location>
        <begin position="120"/>
        <end position="152"/>
    </location>
</feature>
<sequence length="205" mass="22032">MDNKKLSDNLKSLSKNKGFINALIFLLVVLFIWLVLTSFNKVNFSNNNNGNDGSNTNGASEVDAALSTESNVSLSYEQAQKEELEEILSKIEGVGKVSVMIRFESGEVKVPAVDSSNQISKTVEDDGNGGTRTTEQESQGDTVVMSSNGSSSNPFITKTYNPAVTGVIITAEGATSSKVKYEIQLAVSKLYDIGLDKVNVYPSTN</sequence>
<dbReference type="NCBIfam" id="TIGR02830">
    <property type="entry name" value="spore_III_AG"/>
    <property type="match status" value="1"/>
</dbReference>
<keyword evidence="2" id="KW-0472">Membrane</keyword>
<feature type="compositionally biased region" description="Polar residues" evidence="1">
    <location>
        <begin position="131"/>
        <end position="152"/>
    </location>
</feature>
<keyword evidence="4" id="KW-1185">Reference proteome</keyword>
<evidence type="ECO:0000313" key="3">
    <source>
        <dbReference type="EMBL" id="MBC5640177.1"/>
    </source>
</evidence>
<organism evidence="3 4">
    <name type="scientific">Clostridium lentum</name>
    <dbReference type="NCBI Taxonomy" id="2763037"/>
    <lineage>
        <taxon>Bacteria</taxon>
        <taxon>Bacillati</taxon>
        <taxon>Bacillota</taxon>
        <taxon>Clostridia</taxon>
        <taxon>Eubacteriales</taxon>
        <taxon>Clostridiaceae</taxon>
        <taxon>Clostridium</taxon>
    </lineage>
</organism>
<evidence type="ECO:0000256" key="2">
    <source>
        <dbReference type="SAM" id="Phobius"/>
    </source>
</evidence>